<dbReference type="eggNOG" id="ENOG502S4VW">
    <property type="taxonomic scope" value="Eukaryota"/>
</dbReference>
<evidence type="ECO:0000313" key="5">
    <source>
        <dbReference type="Proteomes" id="UP000008311"/>
    </source>
</evidence>
<feature type="compositionally biased region" description="Polar residues" evidence="3">
    <location>
        <begin position="97"/>
        <end position="110"/>
    </location>
</feature>
<dbReference type="PANTHER" id="PTHR33346">
    <property type="entry name" value="DEHYDRIN XERO 2-RELATED"/>
    <property type="match status" value="1"/>
</dbReference>
<dbReference type="InParanoid" id="B9S696"/>
<dbReference type="GO" id="GO:0009414">
    <property type="term" value="P:response to water deprivation"/>
    <property type="evidence" value="ECO:0000318"/>
    <property type="project" value="GO_Central"/>
</dbReference>
<evidence type="ECO:0000256" key="3">
    <source>
        <dbReference type="SAM" id="MobiDB-lite"/>
    </source>
</evidence>
<protein>
    <submittedName>
        <fullName evidence="4">Dehydrin Xero, putative</fullName>
    </submittedName>
</protein>
<dbReference type="InterPro" id="IPR030513">
    <property type="entry name" value="Dehydrin_CS"/>
</dbReference>
<dbReference type="KEGG" id="rcu:8279129"/>
<feature type="compositionally biased region" description="Polar residues" evidence="3">
    <location>
        <begin position="20"/>
        <end position="36"/>
    </location>
</feature>
<organism evidence="4 5">
    <name type="scientific">Ricinus communis</name>
    <name type="common">Castor bean</name>
    <dbReference type="NCBI Taxonomy" id="3988"/>
    <lineage>
        <taxon>Eukaryota</taxon>
        <taxon>Viridiplantae</taxon>
        <taxon>Streptophyta</taxon>
        <taxon>Embryophyta</taxon>
        <taxon>Tracheophyta</taxon>
        <taxon>Spermatophyta</taxon>
        <taxon>Magnoliopsida</taxon>
        <taxon>eudicotyledons</taxon>
        <taxon>Gunneridae</taxon>
        <taxon>Pentapetalae</taxon>
        <taxon>rosids</taxon>
        <taxon>fabids</taxon>
        <taxon>Malpighiales</taxon>
        <taxon>Euphorbiaceae</taxon>
        <taxon>Acalyphoideae</taxon>
        <taxon>Acalypheae</taxon>
        <taxon>Ricinus</taxon>
    </lineage>
</organism>
<feature type="region of interest" description="Disordered" evidence="3">
    <location>
        <begin position="1"/>
        <end position="149"/>
    </location>
</feature>
<reference evidence="5" key="1">
    <citation type="journal article" date="2010" name="Nat. Biotechnol.">
        <title>Draft genome sequence of the oilseed species Ricinus communis.</title>
        <authorList>
            <person name="Chan A.P."/>
            <person name="Crabtree J."/>
            <person name="Zhao Q."/>
            <person name="Lorenzi H."/>
            <person name="Orvis J."/>
            <person name="Puiu D."/>
            <person name="Melake-Berhan A."/>
            <person name="Jones K.M."/>
            <person name="Redman J."/>
            <person name="Chen G."/>
            <person name="Cahoon E.B."/>
            <person name="Gedil M."/>
            <person name="Stanke M."/>
            <person name="Haas B.J."/>
            <person name="Wortman J.R."/>
            <person name="Fraser-Liggett C.M."/>
            <person name="Ravel J."/>
            <person name="Rabinowicz P.D."/>
        </authorList>
    </citation>
    <scope>NUCLEOTIDE SEQUENCE [LARGE SCALE GENOMIC DNA]</scope>
    <source>
        <strain evidence="5">cv. Hale</strain>
    </source>
</reference>
<dbReference type="Proteomes" id="UP000008311">
    <property type="component" value="Unassembled WGS sequence"/>
</dbReference>
<dbReference type="PANTHER" id="PTHR33346:SF42">
    <property type="entry name" value="DEHYDRIN XERO 1"/>
    <property type="match status" value="1"/>
</dbReference>
<keyword evidence="5" id="KW-1185">Reference proteome</keyword>
<dbReference type="EMBL" id="EQ973879">
    <property type="protein sequence ID" value="EEF40786.1"/>
    <property type="molecule type" value="Genomic_DNA"/>
</dbReference>
<dbReference type="PROSITE" id="PS00823">
    <property type="entry name" value="DEHYDRIN_2"/>
    <property type="match status" value="2"/>
</dbReference>
<feature type="compositionally biased region" description="Low complexity" evidence="3">
    <location>
        <begin position="40"/>
        <end position="49"/>
    </location>
</feature>
<proteinExistence type="inferred from homology"/>
<gene>
    <name evidence="4" type="ORF">RCOM_0533710</name>
</gene>
<feature type="compositionally biased region" description="Basic and acidic residues" evidence="3">
    <location>
        <begin position="80"/>
        <end position="90"/>
    </location>
</feature>
<sequence length="149" mass="16722">MAEFQHQYGEVRYDKYGNPVPQTDQYGNPISHSGSTDVYGVGQQHHQGQGITGELHRSGGSSSSSEEDDEHGGRRKKGLKEKIKEKLPGHKKDRPHATSTTTPGGYSSAEQHGHEKKGVMEKIKEKLPGGHRDEQQQHYPEQNIQHRNY</sequence>
<dbReference type="FunCoup" id="B9S696">
    <property type="interactions" value="46"/>
</dbReference>
<dbReference type="Pfam" id="PF00257">
    <property type="entry name" value="Dehydrin"/>
    <property type="match status" value="1"/>
</dbReference>
<feature type="compositionally biased region" description="Basic and acidic residues" evidence="3">
    <location>
        <begin position="111"/>
        <end position="136"/>
    </location>
</feature>
<dbReference type="OrthoDB" id="1166395at2759"/>
<dbReference type="AlphaFoldDB" id="B9S696"/>
<evidence type="ECO:0000256" key="1">
    <source>
        <dbReference type="ARBA" id="ARBA00008403"/>
    </source>
</evidence>
<dbReference type="InterPro" id="IPR000167">
    <property type="entry name" value="Dehydrin"/>
</dbReference>
<name>B9S696_RICCO</name>
<dbReference type="OMA" id="HEHNTSA"/>
<feature type="compositionally biased region" description="Polar residues" evidence="3">
    <location>
        <begin position="137"/>
        <end position="149"/>
    </location>
</feature>
<dbReference type="STRING" id="3988.B9S696"/>
<evidence type="ECO:0000313" key="4">
    <source>
        <dbReference type="EMBL" id="EEF40786.1"/>
    </source>
</evidence>
<evidence type="ECO:0000256" key="2">
    <source>
        <dbReference type="RuleBase" id="RU003995"/>
    </source>
</evidence>
<dbReference type="GO" id="GO:0009631">
    <property type="term" value="P:cold acclimation"/>
    <property type="evidence" value="ECO:0000318"/>
    <property type="project" value="GO_Central"/>
</dbReference>
<dbReference type="GO" id="GO:0009737">
    <property type="term" value="P:response to abscisic acid"/>
    <property type="evidence" value="ECO:0000318"/>
    <property type="project" value="GO_Central"/>
</dbReference>
<comment type="similarity">
    <text evidence="1 2">Belongs to the plant dehydrin family.</text>
</comment>
<accession>B9S696</accession>